<keyword evidence="8 14" id="KW-0511">Multifunctional enzyme</keyword>
<feature type="domain" description="Beta-ketoacyl-[acyl-carrier-protein] synthase III C-terminal" evidence="16">
    <location>
        <begin position="242"/>
        <end position="328"/>
    </location>
</feature>
<evidence type="ECO:0000256" key="13">
    <source>
        <dbReference type="ARBA" id="ARBA00052985"/>
    </source>
</evidence>
<evidence type="ECO:0000256" key="4">
    <source>
        <dbReference type="ARBA" id="ARBA00022679"/>
    </source>
</evidence>
<keyword evidence="9 14" id="KW-0012">Acyltransferase</keyword>
<dbReference type="GO" id="GO:0004315">
    <property type="term" value="F:3-oxoacyl-[acyl-carrier-protein] synthase activity"/>
    <property type="evidence" value="ECO:0007669"/>
    <property type="project" value="InterPro"/>
</dbReference>
<organism evidence="18 19">
    <name type="scientific">Desulfofarcimen acetoxidans (strain ATCC 49208 / DSM 771 / KCTC 5769 / VKM B-1644 / 5575)</name>
    <name type="common">Desulfotomaculum acetoxidans</name>
    <dbReference type="NCBI Taxonomy" id="485916"/>
    <lineage>
        <taxon>Bacteria</taxon>
        <taxon>Bacillati</taxon>
        <taxon>Bacillota</taxon>
        <taxon>Clostridia</taxon>
        <taxon>Eubacteriales</taxon>
        <taxon>Peptococcaceae</taxon>
        <taxon>Desulfofarcimen</taxon>
    </lineage>
</organism>
<comment type="catalytic activity">
    <reaction evidence="11">
        <text>(2S)-2-methylbutanoyl-CoA + malonyl-[ACP] + H(+) = (4S)-4-methyl-3-oxohexanoyl-[ACP] + CO2 + CoA</text>
        <dbReference type="Rhea" id="RHEA:42276"/>
        <dbReference type="Rhea" id="RHEA-COMP:9623"/>
        <dbReference type="Rhea" id="RHEA-COMP:17148"/>
        <dbReference type="ChEBI" id="CHEBI:15378"/>
        <dbReference type="ChEBI" id="CHEBI:16526"/>
        <dbReference type="ChEBI" id="CHEBI:57287"/>
        <dbReference type="ChEBI" id="CHEBI:78449"/>
        <dbReference type="ChEBI" id="CHEBI:88166"/>
        <dbReference type="ChEBI" id="CHEBI:167462"/>
        <dbReference type="EC" id="2.3.1.300"/>
    </reaction>
    <physiologicalReaction direction="left-to-right" evidence="11">
        <dbReference type="Rhea" id="RHEA:42277"/>
    </physiologicalReaction>
</comment>
<sequence>MKKYNAGIVGLGTYVPERILTNIELESSLETSDEWILSRTGIKERRIAAPEQAASDLALAAASAALENARVSASEVDLIICATLTPDMFFPATGCIVQDRLGAKKAAAFDLEAGCSGFIYGLSVAQAFIASGIYKTVLVIGTDVMSRIVNWRDRGTCVLFGDGAGAVVLKPVEQDQGILSVHLGADGSGAGTLLVPAGGSRMPLSQEVLDLNLQFIQMSGGDVFKFAVIAMCNATKHVLAGVGLETEDLGMLVPHQANTRIIESAAKRLKLPMDKVVVTVDRYGNNSTASVPLALKEAVDDGRIKNGQNVVLVGFGAGLTWGAVLIRWVL</sequence>
<dbReference type="Pfam" id="PF08545">
    <property type="entry name" value="ACP_syn_III"/>
    <property type="match status" value="1"/>
</dbReference>
<dbReference type="PANTHER" id="PTHR43091:SF1">
    <property type="entry name" value="BETA-KETOACYL-[ACYL-CARRIER-PROTEIN] SYNTHASE III, CHLOROPLASTIC"/>
    <property type="match status" value="1"/>
</dbReference>
<dbReference type="InterPro" id="IPR013747">
    <property type="entry name" value="ACP_syn_III_C"/>
</dbReference>
<evidence type="ECO:0000256" key="5">
    <source>
        <dbReference type="ARBA" id="ARBA00022832"/>
    </source>
</evidence>
<reference evidence="18 19" key="1">
    <citation type="journal article" date="2009" name="Stand. Genomic Sci.">
        <title>Complete genome sequence of Desulfotomaculum acetoxidans type strain (5575).</title>
        <authorList>
            <person name="Spring S."/>
            <person name="Lapidus A."/>
            <person name="Schroder M."/>
            <person name="Gleim D."/>
            <person name="Sims D."/>
            <person name="Meincke L."/>
            <person name="Glavina Del Rio T."/>
            <person name="Tice H."/>
            <person name="Copeland A."/>
            <person name="Cheng J.F."/>
            <person name="Lucas S."/>
            <person name="Chen F."/>
            <person name="Nolan M."/>
            <person name="Bruce D."/>
            <person name="Goodwin L."/>
            <person name="Pitluck S."/>
            <person name="Ivanova N."/>
            <person name="Mavromatis K."/>
            <person name="Mikhailova N."/>
            <person name="Pati A."/>
            <person name="Chen A."/>
            <person name="Palaniappan K."/>
            <person name="Land M."/>
            <person name="Hauser L."/>
            <person name="Chang Y.J."/>
            <person name="Jeffries C.D."/>
            <person name="Chain P."/>
            <person name="Saunders E."/>
            <person name="Brettin T."/>
            <person name="Detter J.C."/>
            <person name="Goker M."/>
            <person name="Bristow J."/>
            <person name="Eisen J.A."/>
            <person name="Markowitz V."/>
            <person name="Hugenholtz P."/>
            <person name="Kyrpides N.C."/>
            <person name="Klenk H.P."/>
            <person name="Han C."/>
        </authorList>
    </citation>
    <scope>NUCLEOTIDE SEQUENCE [LARGE SCALE GENOMIC DNA]</scope>
    <source>
        <strain evidence="19">ATCC 49208 / DSM 771 / VKM B-1644</strain>
    </source>
</reference>
<comment type="subcellular location">
    <subcellularLocation>
        <location evidence="14">Cytoplasm</location>
    </subcellularLocation>
</comment>
<keyword evidence="15" id="KW-0812">Transmembrane</keyword>
<keyword evidence="7 14" id="KW-0275">Fatty acid biosynthesis</keyword>
<evidence type="ECO:0000256" key="10">
    <source>
        <dbReference type="ARBA" id="ARBA00051096"/>
    </source>
</evidence>
<keyword evidence="19" id="KW-1185">Reference proteome</keyword>
<comment type="catalytic activity">
    <reaction evidence="10">
        <text>malonyl-[ACP] + acetyl-CoA + H(+) = 3-oxobutanoyl-[ACP] + CO2 + CoA</text>
        <dbReference type="Rhea" id="RHEA:12080"/>
        <dbReference type="Rhea" id="RHEA-COMP:9623"/>
        <dbReference type="Rhea" id="RHEA-COMP:9625"/>
        <dbReference type="ChEBI" id="CHEBI:15378"/>
        <dbReference type="ChEBI" id="CHEBI:16526"/>
        <dbReference type="ChEBI" id="CHEBI:57287"/>
        <dbReference type="ChEBI" id="CHEBI:57288"/>
        <dbReference type="ChEBI" id="CHEBI:78449"/>
        <dbReference type="ChEBI" id="CHEBI:78450"/>
        <dbReference type="EC" id="2.3.1.180"/>
    </reaction>
    <physiologicalReaction direction="left-to-right" evidence="10">
        <dbReference type="Rhea" id="RHEA:12081"/>
    </physiologicalReaction>
</comment>
<evidence type="ECO:0000256" key="6">
    <source>
        <dbReference type="ARBA" id="ARBA00023098"/>
    </source>
</evidence>
<protein>
    <recommendedName>
        <fullName evidence="14">Beta-ketoacyl-[acyl-carrier-protein] synthase III</fullName>
        <shortName evidence="14">Beta-ketoacyl-ACP synthase III</shortName>
        <shortName evidence="14">KAS III</shortName>
        <ecNumber evidence="14">2.3.1.180</ecNumber>
    </recommendedName>
    <alternativeName>
        <fullName evidence="14">3-oxoacyl-[acyl-carrier-protein] synthase 3</fullName>
    </alternativeName>
    <alternativeName>
        <fullName evidence="14">3-oxoacyl-[acyl-carrier-protein] synthase III</fullName>
    </alternativeName>
</protein>
<dbReference type="CDD" id="cd00830">
    <property type="entry name" value="KAS_III"/>
    <property type="match status" value="1"/>
</dbReference>
<feature type="transmembrane region" description="Helical" evidence="15">
    <location>
        <begin position="310"/>
        <end position="329"/>
    </location>
</feature>
<dbReference type="Pfam" id="PF08541">
    <property type="entry name" value="ACP_syn_III_C"/>
    <property type="match status" value="1"/>
</dbReference>
<comment type="catalytic activity">
    <reaction evidence="12">
        <text>2-methylpropanoyl-CoA + malonyl-[ACP] + H(+) = 4-methyl-3-oxopentanoyl-[ACP] + CO2 + CoA</text>
        <dbReference type="Rhea" id="RHEA:42268"/>
        <dbReference type="Rhea" id="RHEA-COMP:9623"/>
        <dbReference type="Rhea" id="RHEA-COMP:9940"/>
        <dbReference type="ChEBI" id="CHEBI:15378"/>
        <dbReference type="ChEBI" id="CHEBI:16526"/>
        <dbReference type="ChEBI" id="CHEBI:57287"/>
        <dbReference type="ChEBI" id="CHEBI:57338"/>
        <dbReference type="ChEBI" id="CHEBI:78449"/>
        <dbReference type="ChEBI" id="CHEBI:78820"/>
        <dbReference type="EC" id="2.3.1.300"/>
    </reaction>
    <physiologicalReaction direction="left-to-right" evidence="12">
        <dbReference type="Rhea" id="RHEA:42269"/>
    </physiologicalReaction>
</comment>
<proteinExistence type="inferred from homology"/>
<dbReference type="GO" id="GO:0005737">
    <property type="term" value="C:cytoplasm"/>
    <property type="evidence" value="ECO:0007669"/>
    <property type="project" value="UniProtKB-SubCell"/>
</dbReference>
<dbReference type="InterPro" id="IPR004655">
    <property type="entry name" value="FabH"/>
</dbReference>
<evidence type="ECO:0000313" key="19">
    <source>
        <dbReference type="Proteomes" id="UP000002217"/>
    </source>
</evidence>
<comment type="catalytic activity">
    <reaction evidence="13">
        <text>3-methylbutanoyl-CoA + malonyl-[ACP] + H(+) = 5-methyl-3-oxohexanoyl-[ACP] + CO2 + CoA</text>
        <dbReference type="Rhea" id="RHEA:42272"/>
        <dbReference type="Rhea" id="RHEA-COMP:9623"/>
        <dbReference type="Rhea" id="RHEA-COMP:9941"/>
        <dbReference type="ChEBI" id="CHEBI:15378"/>
        <dbReference type="ChEBI" id="CHEBI:16526"/>
        <dbReference type="ChEBI" id="CHEBI:57287"/>
        <dbReference type="ChEBI" id="CHEBI:57345"/>
        <dbReference type="ChEBI" id="CHEBI:78449"/>
        <dbReference type="ChEBI" id="CHEBI:78822"/>
        <dbReference type="EC" id="2.3.1.300"/>
    </reaction>
    <physiologicalReaction direction="left-to-right" evidence="13">
        <dbReference type="Rhea" id="RHEA:42273"/>
    </physiologicalReaction>
</comment>
<evidence type="ECO:0000256" key="12">
    <source>
        <dbReference type="ARBA" id="ARBA00052467"/>
    </source>
</evidence>
<evidence type="ECO:0000259" key="16">
    <source>
        <dbReference type="Pfam" id="PF08541"/>
    </source>
</evidence>
<dbReference type="EMBL" id="CP001720">
    <property type="protein sequence ID" value="ACV62062.1"/>
    <property type="molecule type" value="Genomic_DNA"/>
</dbReference>
<dbReference type="AlphaFoldDB" id="C8W580"/>
<feature type="domain" description="Beta-ketoacyl-[acyl-carrier-protein] synthase III N-terminal" evidence="17">
    <location>
        <begin position="109"/>
        <end position="187"/>
    </location>
</feature>
<dbReference type="GO" id="GO:0006633">
    <property type="term" value="P:fatty acid biosynthetic process"/>
    <property type="evidence" value="ECO:0007669"/>
    <property type="project" value="UniProtKB-UniRule"/>
</dbReference>
<evidence type="ECO:0000256" key="15">
    <source>
        <dbReference type="SAM" id="Phobius"/>
    </source>
</evidence>
<evidence type="ECO:0000256" key="2">
    <source>
        <dbReference type="ARBA" id="ARBA00008642"/>
    </source>
</evidence>
<accession>C8W580</accession>
<evidence type="ECO:0000313" key="18">
    <source>
        <dbReference type="EMBL" id="ACV62062.1"/>
    </source>
</evidence>
<name>C8W580_DESAS</name>
<dbReference type="KEGG" id="dae:Dtox_1177"/>
<comment type="pathway">
    <text evidence="1 14">Lipid metabolism; fatty acid biosynthesis.</text>
</comment>
<evidence type="ECO:0000256" key="9">
    <source>
        <dbReference type="ARBA" id="ARBA00023315"/>
    </source>
</evidence>
<evidence type="ECO:0000256" key="14">
    <source>
        <dbReference type="HAMAP-Rule" id="MF_01815"/>
    </source>
</evidence>
<evidence type="ECO:0000256" key="8">
    <source>
        <dbReference type="ARBA" id="ARBA00023268"/>
    </source>
</evidence>
<dbReference type="UniPathway" id="UPA00094"/>
<keyword evidence="5 14" id="KW-0276">Fatty acid metabolism</keyword>
<evidence type="ECO:0000256" key="1">
    <source>
        <dbReference type="ARBA" id="ARBA00005194"/>
    </source>
</evidence>
<comment type="domain">
    <text evidence="14">The last Arg residue of the ACP-binding site is essential for the weak association between ACP/AcpP and FabH.</text>
</comment>
<keyword evidence="3 14" id="KW-0444">Lipid biosynthesis</keyword>
<evidence type="ECO:0000259" key="17">
    <source>
        <dbReference type="Pfam" id="PF08545"/>
    </source>
</evidence>
<keyword evidence="4 14" id="KW-0808">Transferase</keyword>
<dbReference type="Gene3D" id="3.40.47.10">
    <property type="match status" value="1"/>
</dbReference>
<evidence type="ECO:0000256" key="11">
    <source>
        <dbReference type="ARBA" id="ARBA00052407"/>
    </source>
</evidence>
<dbReference type="EC" id="2.3.1.180" evidence="14"/>
<feature type="region of interest" description="ACP-binding" evidence="14">
    <location>
        <begin position="256"/>
        <end position="260"/>
    </location>
</feature>
<dbReference type="NCBIfam" id="NF006829">
    <property type="entry name" value="PRK09352.1"/>
    <property type="match status" value="1"/>
</dbReference>
<gene>
    <name evidence="14" type="primary">fabH</name>
    <name evidence="18" type="ordered locus">Dtox_1177</name>
</gene>
<feature type="active site" evidence="14">
    <location>
        <position position="255"/>
    </location>
</feature>
<evidence type="ECO:0000256" key="7">
    <source>
        <dbReference type="ARBA" id="ARBA00023160"/>
    </source>
</evidence>
<dbReference type="SUPFAM" id="SSF53901">
    <property type="entry name" value="Thiolase-like"/>
    <property type="match status" value="1"/>
</dbReference>
<dbReference type="STRING" id="485916.Dtox_1177"/>
<keyword evidence="15" id="KW-1133">Transmembrane helix</keyword>
<dbReference type="NCBIfam" id="TIGR00747">
    <property type="entry name" value="fabH"/>
    <property type="match status" value="1"/>
</dbReference>
<dbReference type="Proteomes" id="UP000002217">
    <property type="component" value="Chromosome"/>
</dbReference>
<dbReference type="InterPro" id="IPR013751">
    <property type="entry name" value="ACP_syn_III_N"/>
</dbReference>
<dbReference type="RefSeq" id="WP_015756777.1">
    <property type="nucleotide sequence ID" value="NC_013216.1"/>
</dbReference>
<keyword evidence="15" id="KW-0472">Membrane</keyword>
<feature type="active site" evidence="14">
    <location>
        <position position="285"/>
    </location>
</feature>
<dbReference type="FunFam" id="3.40.47.10:FF:000004">
    <property type="entry name" value="3-oxoacyl-[acyl-carrier-protein] synthase 3"/>
    <property type="match status" value="1"/>
</dbReference>
<dbReference type="GO" id="GO:0033818">
    <property type="term" value="F:beta-ketoacyl-acyl-carrier-protein synthase III activity"/>
    <property type="evidence" value="ECO:0007669"/>
    <property type="project" value="UniProtKB-UniRule"/>
</dbReference>
<evidence type="ECO:0000256" key="3">
    <source>
        <dbReference type="ARBA" id="ARBA00022516"/>
    </source>
</evidence>
<dbReference type="PANTHER" id="PTHR43091">
    <property type="entry name" value="3-OXOACYL-[ACYL-CARRIER-PROTEIN] SYNTHASE"/>
    <property type="match status" value="1"/>
</dbReference>
<comment type="similarity">
    <text evidence="2 14">Belongs to the thiolase-like superfamily. FabH family.</text>
</comment>
<comment type="subunit">
    <text evidence="14">Homodimer.</text>
</comment>
<comment type="function">
    <text evidence="14">Catalyzes the condensation reaction of fatty acid synthesis by the addition to an acyl acceptor of two carbons from malonyl-ACP. Catalyzes the first condensation reaction which initiates fatty acid synthesis and may therefore play a role in governing the total rate of fatty acid production. Possesses both acetoacetyl-ACP synthase and acetyl transacylase activities. Its substrate specificity determines the biosynthesis of branched-chain and/or straight-chain of fatty acids.</text>
</comment>
<dbReference type="HAMAP" id="MF_01815">
    <property type="entry name" value="FabH"/>
    <property type="match status" value="1"/>
</dbReference>
<dbReference type="OrthoDB" id="9815506at2"/>
<feature type="active site" evidence="14">
    <location>
        <position position="115"/>
    </location>
</feature>
<keyword evidence="14" id="KW-0963">Cytoplasm</keyword>
<dbReference type="InterPro" id="IPR016039">
    <property type="entry name" value="Thiolase-like"/>
</dbReference>
<keyword evidence="6 14" id="KW-0443">Lipid metabolism</keyword>
<dbReference type="eggNOG" id="COG0332">
    <property type="taxonomic scope" value="Bacteria"/>
</dbReference>
<dbReference type="HOGENOM" id="CLU_039592_3_1_9"/>